<evidence type="ECO:0000256" key="9">
    <source>
        <dbReference type="ARBA" id="ARBA00023146"/>
    </source>
</evidence>
<comment type="subunit">
    <text evidence="12">Homodimer. The tRNA molecule binds across the dimer.</text>
</comment>
<evidence type="ECO:0000256" key="11">
    <source>
        <dbReference type="ARBA" id="ARBA00048823"/>
    </source>
</evidence>
<dbReference type="PIRSF" id="PIRSF001529">
    <property type="entry name" value="Ser-tRNA-synth_IIa"/>
    <property type="match status" value="1"/>
</dbReference>
<reference evidence="17 18" key="1">
    <citation type="submission" date="2019-09" db="EMBL/GenBank/DDBJ databases">
        <title>Genome sequence of Clostridium sp. EA1.</title>
        <authorList>
            <person name="Poehlein A."/>
            <person name="Bengelsdorf F.R."/>
            <person name="Daniel R."/>
        </authorList>
    </citation>
    <scope>NUCLEOTIDE SEQUENCE [LARGE SCALE GENOMIC DNA]</scope>
    <source>
        <strain evidence="17 18">EA1</strain>
    </source>
</reference>
<dbReference type="PRINTS" id="PR00981">
    <property type="entry name" value="TRNASYNTHSER"/>
</dbReference>
<keyword evidence="6 12" id="KW-0547">Nucleotide-binding</keyword>
<dbReference type="CDD" id="cd00770">
    <property type="entry name" value="SerRS_core"/>
    <property type="match status" value="1"/>
</dbReference>
<feature type="binding site" evidence="12 13">
    <location>
        <position position="288"/>
    </location>
    <ligand>
        <name>L-serine</name>
        <dbReference type="ChEBI" id="CHEBI:33384"/>
    </ligand>
</feature>
<feature type="binding site" evidence="13">
    <location>
        <position position="234"/>
    </location>
    <ligand>
        <name>L-serine</name>
        <dbReference type="ChEBI" id="CHEBI:33384"/>
    </ligand>
</feature>
<dbReference type="UniPathway" id="UPA00906">
    <property type="reaction ID" value="UER00895"/>
</dbReference>
<feature type="binding site" evidence="12 14">
    <location>
        <begin position="265"/>
        <end position="267"/>
    </location>
    <ligand>
        <name>ATP</name>
        <dbReference type="ChEBI" id="CHEBI:30616"/>
    </ligand>
</feature>
<dbReference type="SUPFAM" id="SSF46589">
    <property type="entry name" value="tRNA-binding arm"/>
    <property type="match status" value="1"/>
</dbReference>
<organism evidence="17 18">
    <name type="scientific">Caproicibacter fermentans</name>
    <dbReference type="NCBI Taxonomy" id="2576756"/>
    <lineage>
        <taxon>Bacteria</taxon>
        <taxon>Bacillati</taxon>
        <taxon>Bacillota</taxon>
        <taxon>Clostridia</taxon>
        <taxon>Eubacteriales</taxon>
        <taxon>Acutalibacteraceae</taxon>
        <taxon>Caproicibacter</taxon>
    </lineage>
</organism>
<evidence type="ECO:0000256" key="14">
    <source>
        <dbReference type="PIRSR" id="PIRSR001529-2"/>
    </source>
</evidence>
<dbReference type="GO" id="GO:0140096">
    <property type="term" value="F:catalytic activity, acting on a protein"/>
    <property type="evidence" value="ECO:0007669"/>
    <property type="project" value="UniProtKB-ARBA"/>
</dbReference>
<evidence type="ECO:0000313" key="18">
    <source>
        <dbReference type="Proteomes" id="UP000469440"/>
    </source>
</evidence>
<dbReference type="EMBL" id="VWXL01000052">
    <property type="protein sequence ID" value="MVB10877.1"/>
    <property type="molecule type" value="Genomic_DNA"/>
</dbReference>
<name>A0A6N8HZG9_9FIRM</name>
<dbReference type="InterPro" id="IPR045864">
    <property type="entry name" value="aa-tRNA-synth_II/BPL/LPL"/>
</dbReference>
<evidence type="ECO:0000256" key="6">
    <source>
        <dbReference type="ARBA" id="ARBA00022741"/>
    </source>
</evidence>
<evidence type="ECO:0000259" key="16">
    <source>
        <dbReference type="PROSITE" id="PS50862"/>
    </source>
</evidence>
<dbReference type="InterPro" id="IPR006195">
    <property type="entry name" value="aa-tRNA-synth_II"/>
</dbReference>
<dbReference type="SUPFAM" id="SSF55681">
    <property type="entry name" value="Class II aaRS and biotin synthetases"/>
    <property type="match status" value="1"/>
</dbReference>
<evidence type="ECO:0000256" key="2">
    <source>
        <dbReference type="ARBA" id="ARBA00005045"/>
    </source>
</evidence>
<comment type="caution">
    <text evidence="12">Lacks conserved residue(s) required for the propagation of feature annotation.</text>
</comment>
<comment type="similarity">
    <text evidence="3 12">Belongs to the class-II aminoacyl-tRNA synthetase family. Type-1 seryl-tRNA synthetase subfamily.</text>
</comment>
<feature type="binding site" evidence="12 14">
    <location>
        <begin position="352"/>
        <end position="355"/>
    </location>
    <ligand>
        <name>ATP</name>
        <dbReference type="ChEBI" id="CHEBI:30616"/>
    </ligand>
</feature>
<comment type="caution">
    <text evidence="17">The sequence shown here is derived from an EMBL/GenBank/DDBJ whole genome shotgun (WGS) entry which is preliminary data.</text>
</comment>
<dbReference type="GO" id="GO:0016260">
    <property type="term" value="P:selenocysteine biosynthetic process"/>
    <property type="evidence" value="ECO:0007669"/>
    <property type="project" value="UniProtKB-UniRule"/>
</dbReference>
<dbReference type="NCBIfam" id="TIGR00414">
    <property type="entry name" value="serS"/>
    <property type="match status" value="1"/>
</dbReference>
<comment type="subcellular location">
    <subcellularLocation>
        <location evidence="1 12">Cytoplasm</location>
    </subcellularLocation>
</comment>
<dbReference type="Proteomes" id="UP000469440">
    <property type="component" value="Unassembled WGS sequence"/>
</dbReference>
<keyword evidence="15" id="KW-0175">Coiled coil</keyword>
<comment type="catalytic activity">
    <reaction evidence="10 12">
        <text>tRNA(Sec) + L-serine + ATP = L-seryl-tRNA(Sec) + AMP + diphosphate + H(+)</text>
        <dbReference type="Rhea" id="RHEA:42580"/>
        <dbReference type="Rhea" id="RHEA-COMP:9742"/>
        <dbReference type="Rhea" id="RHEA-COMP:10128"/>
        <dbReference type="ChEBI" id="CHEBI:15378"/>
        <dbReference type="ChEBI" id="CHEBI:30616"/>
        <dbReference type="ChEBI" id="CHEBI:33019"/>
        <dbReference type="ChEBI" id="CHEBI:33384"/>
        <dbReference type="ChEBI" id="CHEBI:78442"/>
        <dbReference type="ChEBI" id="CHEBI:78533"/>
        <dbReference type="ChEBI" id="CHEBI:456215"/>
        <dbReference type="EC" id="6.1.1.11"/>
    </reaction>
</comment>
<evidence type="ECO:0000313" key="17">
    <source>
        <dbReference type="EMBL" id="MVB10877.1"/>
    </source>
</evidence>
<feature type="coiled-coil region" evidence="15">
    <location>
        <begin position="70"/>
        <end position="97"/>
    </location>
</feature>
<keyword evidence="9 12" id="KW-0030">Aminoacyl-tRNA synthetase</keyword>
<evidence type="ECO:0000256" key="3">
    <source>
        <dbReference type="ARBA" id="ARBA00010728"/>
    </source>
</evidence>
<dbReference type="OrthoDB" id="9804647at2"/>
<dbReference type="InterPro" id="IPR042103">
    <property type="entry name" value="SerRS_1_N_sf"/>
</dbReference>
<dbReference type="GO" id="GO:0004828">
    <property type="term" value="F:serine-tRNA ligase activity"/>
    <property type="evidence" value="ECO:0007669"/>
    <property type="project" value="UniProtKB-UniRule"/>
</dbReference>
<comment type="catalytic activity">
    <reaction evidence="11 12">
        <text>tRNA(Ser) + L-serine + ATP = L-seryl-tRNA(Ser) + AMP + diphosphate + H(+)</text>
        <dbReference type="Rhea" id="RHEA:12292"/>
        <dbReference type="Rhea" id="RHEA-COMP:9669"/>
        <dbReference type="Rhea" id="RHEA-COMP:9703"/>
        <dbReference type="ChEBI" id="CHEBI:15378"/>
        <dbReference type="ChEBI" id="CHEBI:30616"/>
        <dbReference type="ChEBI" id="CHEBI:33019"/>
        <dbReference type="ChEBI" id="CHEBI:33384"/>
        <dbReference type="ChEBI" id="CHEBI:78442"/>
        <dbReference type="ChEBI" id="CHEBI:78533"/>
        <dbReference type="ChEBI" id="CHEBI:456215"/>
        <dbReference type="EC" id="6.1.1.11"/>
    </reaction>
</comment>
<comment type="function">
    <text evidence="12">Catalyzes the attachment of serine to tRNA(Ser). Is also able to aminoacylate tRNA(Sec) with serine, to form the misacylated tRNA L-seryl-tRNA(Sec), which will be further converted into selenocysteinyl-tRNA(Sec).</text>
</comment>
<protein>
    <recommendedName>
        <fullName evidence="12">Serine--tRNA ligase</fullName>
        <ecNumber evidence="12">6.1.1.11</ecNumber>
    </recommendedName>
    <alternativeName>
        <fullName evidence="12">Seryl-tRNA synthetase</fullName>
        <shortName evidence="12">SerRS</shortName>
    </alternativeName>
    <alternativeName>
        <fullName evidence="12">Seryl-tRNA(Ser/Sec) synthetase</fullName>
    </alternativeName>
</protein>
<evidence type="ECO:0000256" key="13">
    <source>
        <dbReference type="PIRSR" id="PIRSR001529-1"/>
    </source>
</evidence>
<keyword evidence="8 12" id="KW-0648">Protein biosynthesis</keyword>
<evidence type="ECO:0000256" key="10">
    <source>
        <dbReference type="ARBA" id="ARBA00047929"/>
    </source>
</evidence>
<dbReference type="InterPro" id="IPR033729">
    <property type="entry name" value="SerRS_core"/>
</dbReference>
<dbReference type="GO" id="GO:0005524">
    <property type="term" value="F:ATP binding"/>
    <property type="evidence" value="ECO:0007669"/>
    <property type="project" value="UniProtKB-UniRule"/>
</dbReference>
<dbReference type="Gene3D" id="1.10.287.40">
    <property type="entry name" value="Serine-tRNA synthetase, tRNA binding domain"/>
    <property type="match status" value="1"/>
</dbReference>
<dbReference type="Gene3D" id="3.30.930.10">
    <property type="entry name" value="Bira Bifunctional Protein, Domain 2"/>
    <property type="match status" value="1"/>
</dbReference>
<dbReference type="InterPro" id="IPR010978">
    <property type="entry name" value="tRNA-bd_arm"/>
</dbReference>
<proteinExistence type="inferred from homology"/>
<comment type="domain">
    <text evidence="12">Consists of two distinct domains, a catalytic core and a N-terminal extension that is involved in tRNA binding.</text>
</comment>
<feature type="domain" description="Aminoacyl-transfer RNA synthetases class-II family profile" evidence="16">
    <location>
        <begin position="139"/>
        <end position="412"/>
    </location>
</feature>
<evidence type="ECO:0000256" key="8">
    <source>
        <dbReference type="ARBA" id="ARBA00022917"/>
    </source>
</evidence>
<evidence type="ECO:0000256" key="1">
    <source>
        <dbReference type="ARBA" id="ARBA00004496"/>
    </source>
</evidence>
<evidence type="ECO:0000256" key="4">
    <source>
        <dbReference type="ARBA" id="ARBA00022490"/>
    </source>
</evidence>
<dbReference type="RefSeq" id="WP_156990297.1">
    <property type="nucleotide sequence ID" value="NZ_VWXL01000052.1"/>
</dbReference>
<dbReference type="HAMAP" id="MF_00176">
    <property type="entry name" value="Ser_tRNA_synth_type1"/>
    <property type="match status" value="1"/>
</dbReference>
<dbReference type="GO" id="GO:0005737">
    <property type="term" value="C:cytoplasm"/>
    <property type="evidence" value="ECO:0007669"/>
    <property type="project" value="UniProtKB-SubCell"/>
</dbReference>
<dbReference type="PANTHER" id="PTHR43697">
    <property type="entry name" value="SERYL-TRNA SYNTHETASE"/>
    <property type="match status" value="1"/>
</dbReference>
<dbReference type="Pfam" id="PF00587">
    <property type="entry name" value="tRNA-synt_2b"/>
    <property type="match status" value="1"/>
</dbReference>
<keyword evidence="4 12" id="KW-0963">Cytoplasm</keyword>
<dbReference type="GO" id="GO:0016740">
    <property type="term" value="F:transferase activity"/>
    <property type="evidence" value="ECO:0007669"/>
    <property type="project" value="UniProtKB-ARBA"/>
</dbReference>
<dbReference type="PANTHER" id="PTHR43697:SF1">
    <property type="entry name" value="SERINE--TRNA LIGASE"/>
    <property type="match status" value="1"/>
</dbReference>
<evidence type="ECO:0000256" key="5">
    <source>
        <dbReference type="ARBA" id="ARBA00022598"/>
    </source>
</evidence>
<dbReference type="InterPro" id="IPR002314">
    <property type="entry name" value="aa-tRNA-synt_IIb"/>
</dbReference>
<dbReference type="EC" id="6.1.1.11" evidence="12"/>
<feature type="binding site" evidence="12">
    <location>
        <position position="387"/>
    </location>
    <ligand>
        <name>L-serine</name>
        <dbReference type="ChEBI" id="CHEBI:33384"/>
    </ligand>
</feature>
<evidence type="ECO:0000256" key="7">
    <source>
        <dbReference type="ARBA" id="ARBA00022840"/>
    </source>
</evidence>
<feature type="binding site" evidence="12">
    <location>
        <begin position="234"/>
        <end position="236"/>
    </location>
    <ligand>
        <name>L-serine</name>
        <dbReference type="ChEBI" id="CHEBI:33384"/>
    </ligand>
</feature>
<dbReference type="PROSITE" id="PS50862">
    <property type="entry name" value="AA_TRNA_LIGASE_II"/>
    <property type="match status" value="1"/>
</dbReference>
<feature type="binding site" evidence="13">
    <location>
        <position position="265"/>
    </location>
    <ligand>
        <name>L-serine</name>
        <dbReference type="ChEBI" id="CHEBI:33384"/>
    </ligand>
</feature>
<accession>A0A6N8HZG9</accession>
<gene>
    <name evidence="12 17" type="primary">serS</name>
    <name evidence="17" type="ORF">CAFE_15780</name>
</gene>
<dbReference type="InterPro" id="IPR015866">
    <property type="entry name" value="Ser-tRNA-synth_1_N"/>
</dbReference>
<feature type="binding site" evidence="13">
    <location>
        <position position="385"/>
    </location>
    <ligand>
        <name>L-serine</name>
        <dbReference type="ChEBI" id="CHEBI:33384"/>
    </ligand>
</feature>
<dbReference type="GO" id="GO:0006434">
    <property type="term" value="P:seryl-tRNA aminoacylation"/>
    <property type="evidence" value="ECO:0007669"/>
    <property type="project" value="UniProtKB-UniRule"/>
</dbReference>
<evidence type="ECO:0000256" key="12">
    <source>
        <dbReference type="HAMAP-Rule" id="MF_00176"/>
    </source>
</evidence>
<comment type="pathway">
    <text evidence="2 12">Aminoacyl-tRNA biosynthesis; selenocysteinyl-tRNA(Sec) biosynthesis; L-seryl-tRNA(Sec) from L-serine and tRNA(Sec): step 1/1.</text>
</comment>
<keyword evidence="18" id="KW-1185">Reference proteome</keyword>
<dbReference type="AlphaFoldDB" id="A0A6N8HZG9"/>
<sequence>MIDIKLIRSNPDLIKAGAKKKEFDADKIIDDILKYDVRRREITGSVEAMRAEQNAASKQIPQIKKQGGDASELMAKMKALAGKIKEGEAELGEAEAKQNELLLSLPNMPDEDVVAGGKENNQPLRYFKEKPEFDFEPKNHVDLCESLHLIDYQRGAKLSGAGSWVYTGVGARLEWALLNFFIDEHVRDGYQFMLLPHMLKYECGYVAGQFPKFADEDYWIQNPTTNDRKFLLPTAETALVNLHRDEVLEADELPKKYIGYTPCYRREAGSYRSEERGMIRGHQFNKVEMVQYTKPEDSDAAFEELVHKAENLVQELGLHYRLSKLAAGDCSFSMARTYDIEVWIPSMGIYKEVSSASNAREYQARRGNVKYRGEDKKLHFVHTLNASGLATSRLFPAIVEQYQNADGSVTVPEVLRKYLGMDVIRP</sequence>
<dbReference type="InterPro" id="IPR002317">
    <property type="entry name" value="Ser-tRNA-ligase_type_1"/>
</dbReference>
<keyword evidence="7 12" id="KW-0067">ATP-binding</keyword>
<keyword evidence="5 12" id="KW-0436">Ligase</keyword>
<dbReference type="Pfam" id="PF02403">
    <property type="entry name" value="Seryl_tRNA_N"/>
    <property type="match status" value="1"/>
</dbReference>
<evidence type="ECO:0000256" key="15">
    <source>
        <dbReference type="SAM" id="Coils"/>
    </source>
</evidence>